<dbReference type="Gene3D" id="2.60.120.1440">
    <property type="match status" value="1"/>
</dbReference>
<dbReference type="Pfam" id="PF16220">
    <property type="entry name" value="DUF4880"/>
    <property type="match status" value="1"/>
</dbReference>
<feature type="compositionally biased region" description="Low complexity" evidence="1">
    <location>
        <begin position="77"/>
        <end position="95"/>
    </location>
</feature>
<evidence type="ECO:0000313" key="5">
    <source>
        <dbReference type="EMBL" id="THD06035.1"/>
    </source>
</evidence>
<reference evidence="5 6" key="1">
    <citation type="submission" date="2017-02" db="EMBL/GenBank/DDBJ databases">
        <title>Whole genome sequencing of Rhodanobacter lindaniclasticus DSM 17932.</title>
        <authorList>
            <person name="Kumar S."/>
            <person name="Patil P."/>
            <person name="Patil P.B."/>
        </authorList>
    </citation>
    <scope>NUCLEOTIDE SEQUENCE [LARGE SCALE GENOMIC DNA]</scope>
    <source>
        <strain evidence="5 6">DSM 17932</strain>
    </source>
</reference>
<dbReference type="AlphaFoldDB" id="A0A4S3KC92"/>
<keyword evidence="2" id="KW-1133">Transmembrane helix</keyword>
<feature type="domain" description="FecR protein" evidence="3">
    <location>
        <begin position="134"/>
        <end position="226"/>
    </location>
</feature>
<dbReference type="Gene3D" id="3.55.50.30">
    <property type="match status" value="1"/>
</dbReference>
<comment type="caution">
    <text evidence="5">The sequence shown here is derived from an EMBL/GenBank/DDBJ whole genome shotgun (WGS) entry which is preliminary data.</text>
</comment>
<dbReference type="Proteomes" id="UP000306317">
    <property type="component" value="Unassembled WGS sequence"/>
</dbReference>
<evidence type="ECO:0000313" key="6">
    <source>
        <dbReference type="Proteomes" id="UP000306317"/>
    </source>
</evidence>
<sequence length="347" mass="38149">MTSSREIEHIAASWLARRDGEHWNERDQRRLDAWLDASTAHRVAFVRLDAAWQQSGRLQALGAGWRTGGVPPRGSWATPRTGAAALAAPRPSPASRQHRSRPHARLLAVAASLLVIASLALGWHWYYGAVEQASYRTAIGELREVPLADGSVATLSSDSRIRVTWSRRERHVDLEQGEAFFSVAKDRARPFVVSADARRVIAVGTRFAVRRDATDLRVVVTQGLVRLESDSRPDGPHQATTLLPAGSVAIASDGGVVVHSGTVQQAQEYLSWRDGFVNFHDTPLATAVAEFNRYNQRKIVIADARVGAMRVGGHFRWSNTDAFVRLLTRGFPIKASPHGDTIVLSPR</sequence>
<dbReference type="InterPro" id="IPR012373">
    <property type="entry name" value="Ferrdict_sens_TM"/>
</dbReference>
<dbReference type="InterPro" id="IPR006860">
    <property type="entry name" value="FecR"/>
</dbReference>
<keyword evidence="2" id="KW-0472">Membrane</keyword>
<dbReference type="Pfam" id="PF04773">
    <property type="entry name" value="FecR"/>
    <property type="match status" value="1"/>
</dbReference>
<gene>
    <name evidence="5" type="ORF">B1991_14620</name>
</gene>
<keyword evidence="5" id="KW-0418">Kinase</keyword>
<proteinExistence type="predicted"/>
<dbReference type="PANTHER" id="PTHR30273">
    <property type="entry name" value="PERIPLASMIC SIGNAL SENSOR AND SIGMA FACTOR ACTIVATOR FECR-RELATED"/>
    <property type="match status" value="1"/>
</dbReference>
<dbReference type="RefSeq" id="WP_136259419.1">
    <property type="nucleotide sequence ID" value="NZ_MWIO01000046.1"/>
</dbReference>
<name>A0A4S3KC92_9GAMM</name>
<evidence type="ECO:0000256" key="1">
    <source>
        <dbReference type="SAM" id="MobiDB-lite"/>
    </source>
</evidence>
<organism evidence="5 6">
    <name type="scientific">Rhodanobacter lindaniclasticus</name>
    <dbReference type="NCBI Taxonomy" id="75310"/>
    <lineage>
        <taxon>Bacteria</taxon>
        <taxon>Pseudomonadati</taxon>
        <taxon>Pseudomonadota</taxon>
        <taxon>Gammaproteobacteria</taxon>
        <taxon>Lysobacterales</taxon>
        <taxon>Rhodanobacteraceae</taxon>
        <taxon>Rhodanobacter</taxon>
    </lineage>
</organism>
<evidence type="ECO:0000259" key="3">
    <source>
        <dbReference type="Pfam" id="PF04773"/>
    </source>
</evidence>
<feature type="domain" description="FecR N-terminal" evidence="4">
    <location>
        <begin position="11"/>
        <end position="48"/>
    </location>
</feature>
<feature type="region of interest" description="Disordered" evidence="1">
    <location>
        <begin position="69"/>
        <end position="99"/>
    </location>
</feature>
<dbReference type="EMBL" id="MWIO01000046">
    <property type="protein sequence ID" value="THD06035.1"/>
    <property type="molecule type" value="Genomic_DNA"/>
</dbReference>
<dbReference type="InterPro" id="IPR032623">
    <property type="entry name" value="FecR_N"/>
</dbReference>
<dbReference type="PANTHER" id="PTHR30273:SF2">
    <property type="entry name" value="PROTEIN FECR"/>
    <property type="match status" value="1"/>
</dbReference>
<keyword evidence="6" id="KW-1185">Reference proteome</keyword>
<evidence type="ECO:0000256" key="2">
    <source>
        <dbReference type="SAM" id="Phobius"/>
    </source>
</evidence>
<dbReference type="GO" id="GO:0016301">
    <property type="term" value="F:kinase activity"/>
    <property type="evidence" value="ECO:0007669"/>
    <property type="project" value="UniProtKB-KW"/>
</dbReference>
<evidence type="ECO:0000259" key="4">
    <source>
        <dbReference type="Pfam" id="PF16220"/>
    </source>
</evidence>
<dbReference type="PIRSF" id="PIRSF018266">
    <property type="entry name" value="FecR"/>
    <property type="match status" value="1"/>
</dbReference>
<feature type="transmembrane region" description="Helical" evidence="2">
    <location>
        <begin position="106"/>
        <end position="126"/>
    </location>
</feature>
<protein>
    <submittedName>
        <fullName evidence="5">Histidine kinase</fullName>
    </submittedName>
</protein>
<keyword evidence="2" id="KW-0812">Transmembrane</keyword>
<dbReference type="OrthoDB" id="9771237at2"/>
<keyword evidence="5" id="KW-0808">Transferase</keyword>
<dbReference type="GO" id="GO:0016989">
    <property type="term" value="F:sigma factor antagonist activity"/>
    <property type="evidence" value="ECO:0007669"/>
    <property type="project" value="TreeGrafter"/>
</dbReference>
<accession>A0A4S3KC92</accession>